<organism evidence="6 7">
    <name type="scientific">Oryzisolibacter propanilivorax</name>
    <dbReference type="NCBI Taxonomy" id="1527607"/>
    <lineage>
        <taxon>Bacteria</taxon>
        <taxon>Pseudomonadati</taxon>
        <taxon>Pseudomonadota</taxon>
        <taxon>Betaproteobacteria</taxon>
        <taxon>Burkholderiales</taxon>
        <taxon>Comamonadaceae</taxon>
        <taxon>Oryzisolibacter</taxon>
    </lineage>
</organism>
<dbReference type="Pfam" id="PF24859">
    <property type="entry name" value="FdhE_central"/>
    <property type="match status" value="1"/>
</dbReference>
<evidence type="ECO:0000259" key="5">
    <source>
        <dbReference type="Pfam" id="PF24860"/>
    </source>
</evidence>
<evidence type="ECO:0000259" key="3">
    <source>
        <dbReference type="Pfam" id="PF04216"/>
    </source>
</evidence>
<comment type="subcellular location">
    <subcellularLocation>
        <location evidence="2">Cytoplasm</location>
    </subcellularLocation>
</comment>
<dbReference type="NCBIfam" id="TIGR01562">
    <property type="entry name" value="FdhE"/>
    <property type="match status" value="1"/>
</dbReference>
<dbReference type="GO" id="GO:0051604">
    <property type="term" value="P:protein maturation"/>
    <property type="evidence" value="ECO:0007669"/>
    <property type="project" value="TreeGrafter"/>
</dbReference>
<dbReference type="OrthoDB" id="9794151at2"/>
<dbReference type="InterPro" id="IPR006452">
    <property type="entry name" value="Formate_DH_accessory"/>
</dbReference>
<dbReference type="Pfam" id="PF24860">
    <property type="entry name" value="FdhE_C"/>
    <property type="match status" value="1"/>
</dbReference>
<feature type="domain" description="FdhE C-terminal" evidence="5">
    <location>
        <begin position="225"/>
        <end position="317"/>
    </location>
</feature>
<dbReference type="CDD" id="cd16341">
    <property type="entry name" value="FdhE"/>
    <property type="match status" value="1"/>
</dbReference>
<evidence type="ECO:0000313" key="7">
    <source>
        <dbReference type="Proteomes" id="UP000198552"/>
    </source>
</evidence>
<dbReference type="PANTHER" id="PTHR37689">
    <property type="entry name" value="PROTEIN FDHE"/>
    <property type="match status" value="1"/>
</dbReference>
<sequence length="328" mass="34804">MQRILQPGDIEALDRTSPTRVRLPQPASLFADRAARLAQKAVDNPIGEYLQFLSNLARAQHKAAASVQTAAPDAAAMAQAQQHSMPLLPAAGHVDPAWHGVLDQLLDAAQAAPGLPEALAPVIARLRALPQDERDTLARRVLVGLLSEPEDLAAAPLVMAALQVVFADRASRLKASDIPYTDPATVCPVCGTAPVASVLRIGGQSAGLRYLHCGTCATEWHMVRVKCSHCESTRGIHYQGMEQQQPAAQAQAAPTSGAQADQVVLAETCDTCHTYRKLVNQEKDPLAEPLADDLATLLLDLLMGETDFARASLNPLLPMADADPGVPA</sequence>
<dbReference type="HAMAP" id="MF_00611">
    <property type="entry name" value="FdeH"/>
    <property type="match status" value="1"/>
</dbReference>
<evidence type="ECO:0000256" key="1">
    <source>
        <dbReference type="ARBA" id="ARBA00022490"/>
    </source>
</evidence>
<dbReference type="SUPFAM" id="SSF144020">
    <property type="entry name" value="FdhE-like"/>
    <property type="match status" value="1"/>
</dbReference>
<evidence type="ECO:0000256" key="2">
    <source>
        <dbReference type="HAMAP-Rule" id="MF_00611"/>
    </source>
</evidence>
<comment type="similarity">
    <text evidence="2">Belongs to the FdhE family.</text>
</comment>
<dbReference type="InterPro" id="IPR056796">
    <property type="entry name" value="FdhE_C"/>
</dbReference>
<evidence type="ECO:0000313" key="6">
    <source>
        <dbReference type="EMBL" id="SDM21641.1"/>
    </source>
</evidence>
<dbReference type="GO" id="GO:0008199">
    <property type="term" value="F:ferric iron binding"/>
    <property type="evidence" value="ECO:0007669"/>
    <property type="project" value="TreeGrafter"/>
</dbReference>
<feature type="domain" description="FdhE N-terminal" evidence="3">
    <location>
        <begin position="19"/>
        <end position="180"/>
    </location>
</feature>
<dbReference type="AlphaFoldDB" id="A0A1G9REN3"/>
<comment type="function">
    <text evidence="2">Necessary for formate dehydrogenase activity.</text>
</comment>
<dbReference type="RefSeq" id="WP_091568611.1">
    <property type="nucleotide sequence ID" value="NZ_FNHP01000003.1"/>
</dbReference>
<dbReference type="InterPro" id="IPR024064">
    <property type="entry name" value="FdhE-like_sf"/>
</dbReference>
<evidence type="ECO:0000259" key="4">
    <source>
        <dbReference type="Pfam" id="PF24859"/>
    </source>
</evidence>
<dbReference type="Pfam" id="PF04216">
    <property type="entry name" value="FdhE_N"/>
    <property type="match status" value="1"/>
</dbReference>
<dbReference type="GO" id="GO:0005829">
    <property type="term" value="C:cytosol"/>
    <property type="evidence" value="ECO:0007669"/>
    <property type="project" value="TreeGrafter"/>
</dbReference>
<dbReference type="Gene3D" id="3.90.1670.10">
    <property type="entry name" value="FdhE-like domain"/>
    <property type="match status" value="1"/>
</dbReference>
<feature type="domain" description="FdhE central" evidence="4">
    <location>
        <begin position="186"/>
        <end position="224"/>
    </location>
</feature>
<reference evidence="7" key="1">
    <citation type="submission" date="2016-10" db="EMBL/GenBank/DDBJ databases">
        <authorList>
            <person name="Varghese N."/>
            <person name="Submissions S."/>
        </authorList>
    </citation>
    <scope>NUCLEOTIDE SEQUENCE [LARGE SCALE GENOMIC DNA]</scope>
    <source>
        <strain evidence="7">EPL6</strain>
    </source>
</reference>
<dbReference type="STRING" id="1527607.SAMN05428957_103221"/>
<dbReference type="InterPro" id="IPR056797">
    <property type="entry name" value="FdhE_central"/>
</dbReference>
<accession>A0A1G9REN3</accession>
<keyword evidence="1 2" id="KW-0963">Cytoplasm</keyword>
<gene>
    <name evidence="2" type="primary">fdhE</name>
    <name evidence="6" type="ORF">SAMN05428957_103221</name>
</gene>
<dbReference type="InterPro" id="IPR056774">
    <property type="entry name" value="FdhE_N"/>
</dbReference>
<dbReference type="PIRSF" id="PIRSF018296">
    <property type="entry name" value="Format_dh_formtn"/>
    <property type="match status" value="1"/>
</dbReference>
<dbReference type="EMBL" id="FNHP01000003">
    <property type="protein sequence ID" value="SDM21641.1"/>
    <property type="molecule type" value="Genomic_DNA"/>
</dbReference>
<dbReference type="PANTHER" id="PTHR37689:SF1">
    <property type="entry name" value="PROTEIN FDHE"/>
    <property type="match status" value="1"/>
</dbReference>
<protein>
    <recommendedName>
        <fullName evidence="2">Protein FdhE homolog</fullName>
    </recommendedName>
</protein>
<name>A0A1G9REN3_9BURK</name>
<dbReference type="Proteomes" id="UP000198552">
    <property type="component" value="Unassembled WGS sequence"/>
</dbReference>
<proteinExistence type="inferred from homology"/>
<keyword evidence="7" id="KW-1185">Reference proteome</keyword>